<reference evidence="2 3" key="1">
    <citation type="submission" date="2018-11" db="EMBL/GenBank/DDBJ databases">
        <authorList>
            <consortium name="Pathogen Informatics"/>
        </authorList>
    </citation>
    <scope>NUCLEOTIDE SEQUENCE [LARGE SCALE GENOMIC DNA]</scope>
</reference>
<sequence>MCLFCEKSFTLTLIQLELRKKKHAFRGHPDLQGVVQVYEELVSKGVTFPPTDLDAMAPILTPKQVCFAFVRHFKKNLCSYDVVSQPEGPITASAEQLAKLRSDLDVVNSNLKVFREMLTEITPGRETADELQLLKELHATCKQMQLRILDLIRTVGNEEVTCKSAHVCYTF</sequence>
<dbReference type="Gene3D" id="1.20.58.160">
    <property type="match status" value="1"/>
</dbReference>
<dbReference type="GO" id="GO:0007165">
    <property type="term" value="P:signal transduction"/>
    <property type="evidence" value="ECO:0007669"/>
    <property type="project" value="TreeGrafter"/>
</dbReference>
<dbReference type="InterPro" id="IPR038425">
    <property type="entry name" value="GAT_sf"/>
</dbReference>
<evidence type="ECO:0000259" key="1">
    <source>
        <dbReference type="PROSITE" id="PS50909"/>
    </source>
</evidence>
<dbReference type="EMBL" id="UYRV01002368">
    <property type="protein sequence ID" value="VDK48552.1"/>
    <property type="molecule type" value="Genomic_DNA"/>
</dbReference>
<feature type="domain" description="GAT" evidence="1">
    <location>
        <begin position="95"/>
        <end position="171"/>
    </location>
</feature>
<dbReference type="SUPFAM" id="SSF89009">
    <property type="entry name" value="GAT-like domain"/>
    <property type="match status" value="1"/>
</dbReference>
<keyword evidence="3" id="KW-1185">Reference proteome</keyword>
<dbReference type="Proteomes" id="UP000271889">
    <property type="component" value="Unassembled WGS sequence"/>
</dbReference>
<dbReference type="GO" id="GO:0016020">
    <property type="term" value="C:membrane"/>
    <property type="evidence" value="ECO:0007669"/>
    <property type="project" value="TreeGrafter"/>
</dbReference>
<evidence type="ECO:0000313" key="3">
    <source>
        <dbReference type="Proteomes" id="UP000271889"/>
    </source>
</evidence>
<dbReference type="PANTHER" id="PTHR13856">
    <property type="entry name" value="VHS DOMAIN CONTAINING PROTEIN FAMILY"/>
    <property type="match status" value="1"/>
</dbReference>
<dbReference type="GO" id="GO:0030276">
    <property type="term" value="F:clathrin binding"/>
    <property type="evidence" value="ECO:0007669"/>
    <property type="project" value="TreeGrafter"/>
</dbReference>
<gene>
    <name evidence="2" type="ORF">CGOC_LOCUS1307</name>
</gene>
<dbReference type="OrthoDB" id="2018246at2759"/>
<dbReference type="Pfam" id="PF03127">
    <property type="entry name" value="GAT"/>
    <property type="match status" value="1"/>
</dbReference>
<dbReference type="InterPro" id="IPR004152">
    <property type="entry name" value="GAT_dom"/>
</dbReference>
<proteinExistence type="predicted"/>
<name>A0A3P6QF45_CYLGO</name>
<dbReference type="PROSITE" id="PS50909">
    <property type="entry name" value="GAT"/>
    <property type="match status" value="1"/>
</dbReference>
<dbReference type="PANTHER" id="PTHR13856:SF137">
    <property type="entry name" value="GH05942P"/>
    <property type="match status" value="1"/>
</dbReference>
<dbReference type="GO" id="GO:0005768">
    <property type="term" value="C:endosome"/>
    <property type="evidence" value="ECO:0007669"/>
    <property type="project" value="TreeGrafter"/>
</dbReference>
<accession>A0A3P6QF45</accession>
<evidence type="ECO:0000313" key="2">
    <source>
        <dbReference type="EMBL" id="VDK48552.1"/>
    </source>
</evidence>
<feature type="non-terminal residue" evidence="2">
    <location>
        <position position="171"/>
    </location>
</feature>
<dbReference type="AlphaFoldDB" id="A0A3P6QF45"/>
<dbReference type="GO" id="GO:0043130">
    <property type="term" value="F:ubiquitin binding"/>
    <property type="evidence" value="ECO:0007669"/>
    <property type="project" value="InterPro"/>
</dbReference>
<organism evidence="2 3">
    <name type="scientific">Cylicostephanus goldi</name>
    <name type="common">Nematode worm</name>
    <dbReference type="NCBI Taxonomy" id="71465"/>
    <lineage>
        <taxon>Eukaryota</taxon>
        <taxon>Metazoa</taxon>
        <taxon>Ecdysozoa</taxon>
        <taxon>Nematoda</taxon>
        <taxon>Chromadorea</taxon>
        <taxon>Rhabditida</taxon>
        <taxon>Rhabditina</taxon>
        <taxon>Rhabditomorpha</taxon>
        <taxon>Strongyloidea</taxon>
        <taxon>Strongylidae</taxon>
        <taxon>Cylicostephanus</taxon>
    </lineage>
</organism>
<dbReference type="GO" id="GO:0035091">
    <property type="term" value="F:phosphatidylinositol binding"/>
    <property type="evidence" value="ECO:0007669"/>
    <property type="project" value="InterPro"/>
</dbReference>
<protein>
    <recommendedName>
        <fullName evidence="1">GAT domain-containing protein</fullName>
    </recommendedName>
</protein>